<dbReference type="AlphaFoldDB" id="A0A484Z8N5"/>
<protein>
    <submittedName>
        <fullName evidence="1">Virulence protein</fullName>
    </submittedName>
</protein>
<proteinExistence type="predicted"/>
<evidence type="ECO:0000313" key="2">
    <source>
        <dbReference type="Proteomes" id="UP000351155"/>
    </source>
</evidence>
<reference evidence="1 2" key="1">
    <citation type="submission" date="2019-03" db="EMBL/GenBank/DDBJ databases">
        <authorList>
            <consortium name="Pathogen Informatics"/>
        </authorList>
    </citation>
    <scope>NUCLEOTIDE SEQUENCE [LARGE SCALE GENOMIC DNA]</scope>
    <source>
        <strain evidence="1 2">NCTC12126</strain>
    </source>
</reference>
<organism evidence="1 2">
    <name type="scientific">Enterobacter cancerogenus</name>
    <dbReference type="NCBI Taxonomy" id="69218"/>
    <lineage>
        <taxon>Bacteria</taxon>
        <taxon>Pseudomonadati</taxon>
        <taxon>Pseudomonadota</taxon>
        <taxon>Gammaproteobacteria</taxon>
        <taxon>Enterobacterales</taxon>
        <taxon>Enterobacteriaceae</taxon>
        <taxon>Enterobacter</taxon>
        <taxon>Enterobacter cloacae complex</taxon>
    </lineage>
</organism>
<dbReference type="InterPro" id="IPR017030">
    <property type="entry name" value="Vir_effector_SfrC"/>
</dbReference>
<dbReference type="Pfam" id="PF10139">
    <property type="entry name" value="Virul_Fac"/>
    <property type="match status" value="1"/>
</dbReference>
<dbReference type="EMBL" id="CAADIW010000077">
    <property type="protein sequence ID" value="VFS44744.1"/>
    <property type="molecule type" value="Genomic_DNA"/>
</dbReference>
<gene>
    <name evidence="1" type="ORF">NCTC12126_06056</name>
</gene>
<name>A0A484Z8N5_9ENTR</name>
<accession>A0A484Z8N5</accession>
<sequence>MKKTPVAERPASRLRKGQAIFVTPVVNSDTPRLTRLGEQPVHAATVYVYDWLVALYSRAIENIEYHHPHDVQPLCKKGVAEAVRLTFHGPPAVRGCFQKSEISSATGKLIGQVEPTRNALSRRMRLRSLERNQVINAQIDAMIA</sequence>
<dbReference type="Proteomes" id="UP000351155">
    <property type="component" value="Unassembled WGS sequence"/>
</dbReference>
<evidence type="ECO:0000313" key="1">
    <source>
        <dbReference type="EMBL" id="VFS44744.1"/>
    </source>
</evidence>